<proteinExistence type="predicted"/>
<feature type="transmembrane region" description="Helical" evidence="1">
    <location>
        <begin position="29"/>
        <end position="50"/>
    </location>
</feature>
<reference evidence="3" key="1">
    <citation type="submission" date="2016-11" db="EMBL/GenBank/DDBJ databases">
        <authorList>
            <person name="Varghese N."/>
            <person name="Submissions S."/>
        </authorList>
    </citation>
    <scope>NUCLEOTIDE SEQUENCE [LARGE SCALE GENOMIC DNA]</scope>
    <source>
        <strain evidence="3">DSM 18829</strain>
    </source>
</reference>
<feature type="transmembrane region" description="Helical" evidence="1">
    <location>
        <begin position="87"/>
        <end position="115"/>
    </location>
</feature>
<feature type="transmembrane region" description="Helical" evidence="1">
    <location>
        <begin position="7"/>
        <end position="23"/>
    </location>
</feature>
<dbReference type="OrthoDB" id="5360192at2"/>
<name>A0A1M6GY64_9FLAO</name>
<protein>
    <recommendedName>
        <fullName evidence="4">DUF2809 domain-containing protein</fullName>
    </recommendedName>
</protein>
<evidence type="ECO:0008006" key="4">
    <source>
        <dbReference type="Google" id="ProtNLM"/>
    </source>
</evidence>
<dbReference type="Proteomes" id="UP000184488">
    <property type="component" value="Unassembled WGS sequence"/>
</dbReference>
<accession>A0A1M6GY64</accession>
<dbReference type="AlphaFoldDB" id="A0A1M6GY64"/>
<evidence type="ECO:0000313" key="2">
    <source>
        <dbReference type="EMBL" id="SHJ14846.1"/>
    </source>
</evidence>
<keyword evidence="1" id="KW-0812">Transmembrane</keyword>
<evidence type="ECO:0000256" key="1">
    <source>
        <dbReference type="SAM" id="Phobius"/>
    </source>
</evidence>
<evidence type="ECO:0000313" key="3">
    <source>
        <dbReference type="Proteomes" id="UP000184488"/>
    </source>
</evidence>
<keyword evidence="3" id="KW-1185">Reference proteome</keyword>
<dbReference type="InterPro" id="IPR021257">
    <property type="entry name" value="DUF2809"/>
</dbReference>
<dbReference type="STRING" id="415425.SAMN05444363_2793"/>
<dbReference type="RefSeq" id="WP_073312117.1">
    <property type="nucleotide sequence ID" value="NZ_FQZI01000006.1"/>
</dbReference>
<organism evidence="2 3">
    <name type="scientific">Flavobacterium terrae</name>
    <dbReference type="NCBI Taxonomy" id="415425"/>
    <lineage>
        <taxon>Bacteria</taxon>
        <taxon>Pseudomonadati</taxon>
        <taxon>Bacteroidota</taxon>
        <taxon>Flavobacteriia</taxon>
        <taxon>Flavobacteriales</taxon>
        <taxon>Flavobacteriaceae</taxon>
        <taxon>Flavobacterium</taxon>
    </lineage>
</organism>
<feature type="transmembrane region" description="Helical" evidence="1">
    <location>
        <begin position="57"/>
        <end position="75"/>
    </location>
</feature>
<keyword evidence="1" id="KW-1133">Transmembrane helix</keyword>
<gene>
    <name evidence="2" type="ORF">SAMN05444363_2793</name>
</gene>
<dbReference type="Pfam" id="PF10990">
    <property type="entry name" value="DUF2809"/>
    <property type="match status" value="1"/>
</dbReference>
<sequence length="121" mass="13955">MSLKVNYNYLLVAFLVIFLGIISRKTSFIPLFIGDILYAIMIYCMVEFFIWSKNNTLKFIFPLSICFIIELSQLIDLNWLNALRHTALGYYILGQGFLYSDLLCYTVGILIAFTVDANRKG</sequence>
<keyword evidence="1" id="KW-0472">Membrane</keyword>
<dbReference type="EMBL" id="FQZI01000006">
    <property type="protein sequence ID" value="SHJ14846.1"/>
    <property type="molecule type" value="Genomic_DNA"/>
</dbReference>